<sequence>MSSFRIHYIPYAYIVNFHNRLFERVAFLFYYMTTLILLFH</sequence>
<keyword evidence="1" id="KW-0472">Membrane</keyword>
<keyword evidence="1" id="KW-1133">Transmembrane helix</keyword>
<dbReference type="EMBL" id="BK032682">
    <property type="protein sequence ID" value="DAF54858.1"/>
    <property type="molecule type" value="Genomic_DNA"/>
</dbReference>
<name>A0A8S5SWE0_9CAUD</name>
<protein>
    <submittedName>
        <fullName evidence="2">Uncharacterized protein</fullName>
    </submittedName>
</protein>
<evidence type="ECO:0000256" key="1">
    <source>
        <dbReference type="SAM" id="Phobius"/>
    </source>
</evidence>
<feature type="transmembrane region" description="Helical" evidence="1">
    <location>
        <begin position="21"/>
        <end position="39"/>
    </location>
</feature>
<proteinExistence type="predicted"/>
<keyword evidence="1" id="KW-0812">Transmembrane</keyword>
<accession>A0A8S5SWE0</accession>
<reference evidence="2" key="1">
    <citation type="journal article" date="2021" name="Proc. Natl. Acad. Sci. U.S.A.">
        <title>A Catalog of Tens of Thousands of Viruses from Human Metagenomes Reveals Hidden Associations with Chronic Diseases.</title>
        <authorList>
            <person name="Tisza M.J."/>
            <person name="Buck C.B."/>
        </authorList>
    </citation>
    <scope>NUCLEOTIDE SEQUENCE</scope>
    <source>
        <strain evidence="2">CtqPo10</strain>
    </source>
</reference>
<organism evidence="2">
    <name type="scientific">Siphoviridae sp. ctqPo10</name>
    <dbReference type="NCBI Taxonomy" id="2827948"/>
    <lineage>
        <taxon>Viruses</taxon>
        <taxon>Duplodnaviria</taxon>
        <taxon>Heunggongvirae</taxon>
        <taxon>Uroviricota</taxon>
        <taxon>Caudoviricetes</taxon>
    </lineage>
</organism>
<evidence type="ECO:0000313" key="2">
    <source>
        <dbReference type="EMBL" id="DAF54858.1"/>
    </source>
</evidence>